<dbReference type="GO" id="GO:0017168">
    <property type="term" value="F:5-oxoprolinase (ATP-hydrolyzing) activity"/>
    <property type="evidence" value="ECO:0007669"/>
    <property type="project" value="TreeGrafter"/>
</dbReference>
<reference evidence="3" key="1">
    <citation type="submission" date="2016-01" db="EMBL/GenBank/DDBJ databases">
        <authorList>
            <person name="Peeters C."/>
        </authorList>
    </citation>
    <scope>NUCLEOTIDE SEQUENCE [LARGE SCALE GENOMIC DNA]</scope>
    <source>
        <strain evidence="3">LMG 29323</strain>
    </source>
</reference>
<evidence type="ECO:0000259" key="2">
    <source>
        <dbReference type="Pfam" id="PF02538"/>
    </source>
</evidence>
<dbReference type="InterPro" id="IPR003692">
    <property type="entry name" value="Hydantoinase_B"/>
</dbReference>
<organism evidence="3 4">
    <name type="scientific">Caballeronia pedi</name>
    <dbReference type="NCBI Taxonomy" id="1777141"/>
    <lineage>
        <taxon>Bacteria</taxon>
        <taxon>Pseudomonadati</taxon>
        <taxon>Pseudomonadota</taxon>
        <taxon>Betaproteobacteria</taxon>
        <taxon>Burkholderiales</taxon>
        <taxon>Burkholderiaceae</taxon>
        <taxon>Caballeronia</taxon>
    </lineage>
</organism>
<feature type="domain" description="Hydantoinase B/oxoprolinase" evidence="2">
    <location>
        <begin position="16"/>
        <end position="546"/>
    </location>
</feature>
<protein>
    <submittedName>
        <fullName evidence="3">5-oxoprolinase (ATP-hydrolyzing)</fullName>
    </submittedName>
</protein>
<dbReference type="Pfam" id="PF02538">
    <property type="entry name" value="Hydantoinase_B"/>
    <property type="match status" value="1"/>
</dbReference>
<sequence>MNDMKIPAAGAGRKVDPVTFEVLRNVFNYACERMTSVLQRSSFSPILADMLDFSNAVYTADLKLVAQAANCPVHLAAMAFSAEAAVEEIGYENLNEGDVLVLNDPYRGGTHINDITFVMPIFHEAELMGFAVSRGHWMDLGGGAAGGQAFSGTHIAGEGLRIPPMKIYERGVVNKGLLSLIINNTRTPHFVRGDLQAHVGALRAAELEFHRAAKRYGIDTVKSAMQDLIAYTERIVRKSIDAIPDGVYEAFDYADTDGISGKPVRLQVRVEVSGSNITVDFEGTDPICAGAINSPFANTSSAVYYSLQFFLAPSAPANAGMFNPISIRLPDNCWLNAKWPAPTIGCTTLTSSKITSAIWQALGKAIPNRITASTCSDSNWFVASVKDQNGLVDVFSDLPAGGWGGTPYDDGMSVTMDPLGNCMNMPAETAELLFPIRYESFELRRDSAGAGRNRGGLGAVFKVRFLGDGELSMETSRTIEGSPGANGGTRSAVQRGTKIGPDGKTEVIGGLDENGQWKNPLLSAHKFAPGETFMFETTGGGGWGNPLTRSVERVLNDVKDDYISVESAKAHYGVVIDASSMTVDEAATARLRQAAVG</sequence>
<evidence type="ECO:0000313" key="4">
    <source>
        <dbReference type="Proteomes" id="UP000054911"/>
    </source>
</evidence>
<keyword evidence="4" id="KW-1185">Reference proteome</keyword>
<proteinExistence type="predicted"/>
<dbReference type="RefSeq" id="WP_208635669.1">
    <property type="nucleotide sequence ID" value="NZ_FCOE02000013.1"/>
</dbReference>
<comment type="caution">
    <text evidence="3">The sequence shown here is derived from an EMBL/GenBank/DDBJ whole genome shotgun (WGS) entry which is preliminary data.</text>
</comment>
<evidence type="ECO:0000256" key="1">
    <source>
        <dbReference type="SAM" id="MobiDB-lite"/>
    </source>
</evidence>
<dbReference type="EMBL" id="FCOE02000013">
    <property type="protein sequence ID" value="SAK73126.1"/>
    <property type="molecule type" value="Genomic_DNA"/>
</dbReference>
<accession>A0A158BTW1</accession>
<dbReference type="STRING" id="1777141.AWB80_04049"/>
<dbReference type="AlphaFoldDB" id="A0A158BTW1"/>
<dbReference type="PANTHER" id="PTHR11365:SF23">
    <property type="entry name" value="HYPOTHETICAL 5-OXOPROLINASE (EUROFUNG)-RELATED"/>
    <property type="match status" value="1"/>
</dbReference>
<dbReference type="Proteomes" id="UP000054911">
    <property type="component" value="Unassembled WGS sequence"/>
</dbReference>
<name>A0A158BTW1_9BURK</name>
<dbReference type="PANTHER" id="PTHR11365">
    <property type="entry name" value="5-OXOPROLINASE RELATED"/>
    <property type="match status" value="1"/>
</dbReference>
<dbReference type="GO" id="GO:0006749">
    <property type="term" value="P:glutathione metabolic process"/>
    <property type="evidence" value="ECO:0007669"/>
    <property type="project" value="TreeGrafter"/>
</dbReference>
<feature type="region of interest" description="Disordered" evidence="1">
    <location>
        <begin position="476"/>
        <end position="503"/>
    </location>
</feature>
<dbReference type="GO" id="GO:0005829">
    <property type="term" value="C:cytosol"/>
    <property type="evidence" value="ECO:0007669"/>
    <property type="project" value="TreeGrafter"/>
</dbReference>
<evidence type="ECO:0000313" key="3">
    <source>
        <dbReference type="EMBL" id="SAK73126.1"/>
    </source>
</evidence>
<dbReference type="InterPro" id="IPR045079">
    <property type="entry name" value="Oxoprolinase-like"/>
</dbReference>
<gene>
    <name evidence="3" type="ORF">AWB80_04049</name>
</gene>